<protein>
    <recommendedName>
        <fullName evidence="5">DUF1570 domain-containing protein</fullName>
    </recommendedName>
</protein>
<feature type="region of interest" description="Disordered" evidence="1">
    <location>
        <begin position="60"/>
        <end position="153"/>
    </location>
</feature>
<evidence type="ECO:0000256" key="1">
    <source>
        <dbReference type="SAM" id="MobiDB-lite"/>
    </source>
</evidence>
<feature type="compositionally biased region" description="Low complexity" evidence="1">
    <location>
        <begin position="67"/>
        <end position="85"/>
    </location>
</feature>
<dbReference type="Proteomes" id="UP000317648">
    <property type="component" value="Chromosome"/>
</dbReference>
<gene>
    <name evidence="3" type="ORF">Pla8534_65280</name>
</gene>
<feature type="transmembrane region" description="Helical" evidence="2">
    <location>
        <begin position="34"/>
        <end position="57"/>
    </location>
</feature>
<sequence length="562" mass="61807">MRERSSQALHARCFLLLPEPQRVTEPMSCLRTFFLWRSAAGLLLAVCCVAGLCLATGCQSEPPPTASAPAARPRTTPPASARNTPPNRPAPPVKPSVAKPPRGIEPPANLGLGGSESTQPDTGFGPGRRSPNLGELMDQPGAAPAVAPSKTPRMAIDQAKTASRGIRKISGKHLDLYTDLPASPAIDELTTVFDLAVPKWCAYFDVPAEKAADFRMSGFLMGDANNFRAAGLLPGSLPNFPNGFQQGWEFWVREQEDDYYRRHLLLHEGTHGFMNLMLGGAGPPWYSEGMAELFGTHRWENGQLTMQYNPPDKTETPGWGRVKIIRDETAQQRALSLLDVMRYDSRAHLRVEPYAWCWAACYFLEHYPPTRQAFVDLRAQAADRQGDFTSAFYEKLKPQWPEIDEQWRIYTQGIEYGYDLERALIQHQTGPAREAGAQPQEAVIQADRGWQSTGIMLASNGRYLIESTGSFQIAREPAWKCEPNGVTIHYYEGQPLGIMMGAIRMDEAALAGGPTTLLNSVPLGSSFLLTVQQGGVLYLKINESPASLADNAGQIQVRVSVP</sequence>
<keyword evidence="4" id="KW-1185">Reference proteome</keyword>
<evidence type="ECO:0000313" key="4">
    <source>
        <dbReference type="Proteomes" id="UP000317648"/>
    </source>
</evidence>
<dbReference type="EMBL" id="CP036433">
    <property type="protein sequence ID" value="QDU98656.1"/>
    <property type="molecule type" value="Genomic_DNA"/>
</dbReference>
<proteinExistence type="predicted"/>
<keyword evidence="2" id="KW-0472">Membrane</keyword>
<reference evidence="3 4" key="1">
    <citation type="submission" date="2019-02" db="EMBL/GenBank/DDBJ databases">
        <title>Deep-cultivation of Planctomycetes and their phenomic and genomic characterization uncovers novel biology.</title>
        <authorList>
            <person name="Wiegand S."/>
            <person name="Jogler M."/>
            <person name="Boedeker C."/>
            <person name="Pinto D."/>
            <person name="Vollmers J."/>
            <person name="Rivas-Marin E."/>
            <person name="Kohn T."/>
            <person name="Peeters S.H."/>
            <person name="Heuer A."/>
            <person name="Rast P."/>
            <person name="Oberbeckmann S."/>
            <person name="Bunk B."/>
            <person name="Jeske O."/>
            <person name="Meyerdierks A."/>
            <person name="Storesund J.E."/>
            <person name="Kallscheuer N."/>
            <person name="Luecker S."/>
            <person name="Lage O.M."/>
            <person name="Pohl T."/>
            <person name="Merkel B.J."/>
            <person name="Hornburger P."/>
            <person name="Mueller R.-W."/>
            <person name="Bruemmer F."/>
            <person name="Labrenz M."/>
            <person name="Spormann A.M."/>
            <person name="Op den Camp H."/>
            <person name="Overmann J."/>
            <person name="Amann R."/>
            <person name="Jetten M.S.M."/>
            <person name="Mascher T."/>
            <person name="Medema M.H."/>
            <person name="Devos D.P."/>
            <person name="Kaster A.-K."/>
            <person name="Ovreas L."/>
            <person name="Rohde M."/>
            <person name="Galperin M.Y."/>
            <person name="Jogler C."/>
        </authorList>
    </citation>
    <scope>NUCLEOTIDE SEQUENCE [LARGE SCALE GENOMIC DNA]</scope>
    <source>
        <strain evidence="3 4">Pla85_3_4</strain>
    </source>
</reference>
<evidence type="ECO:0000256" key="2">
    <source>
        <dbReference type="SAM" id="Phobius"/>
    </source>
</evidence>
<name>A0A518E3I6_9BACT</name>
<keyword evidence="2" id="KW-1133">Transmembrane helix</keyword>
<dbReference type="Gene3D" id="2.60.120.430">
    <property type="entry name" value="Galactose-binding lectin"/>
    <property type="match status" value="1"/>
</dbReference>
<dbReference type="AlphaFoldDB" id="A0A518E3I6"/>
<organism evidence="3 4">
    <name type="scientific">Lignipirellula cremea</name>
    <dbReference type="NCBI Taxonomy" id="2528010"/>
    <lineage>
        <taxon>Bacteria</taxon>
        <taxon>Pseudomonadati</taxon>
        <taxon>Planctomycetota</taxon>
        <taxon>Planctomycetia</taxon>
        <taxon>Pirellulales</taxon>
        <taxon>Pirellulaceae</taxon>
        <taxon>Lignipirellula</taxon>
    </lineage>
</organism>
<evidence type="ECO:0000313" key="3">
    <source>
        <dbReference type="EMBL" id="QDU98656.1"/>
    </source>
</evidence>
<dbReference type="KEGG" id="lcre:Pla8534_65280"/>
<evidence type="ECO:0008006" key="5">
    <source>
        <dbReference type="Google" id="ProtNLM"/>
    </source>
</evidence>
<keyword evidence="2" id="KW-0812">Transmembrane</keyword>
<accession>A0A518E3I6</accession>